<organism evidence="1">
    <name type="scientific">marine metagenome</name>
    <dbReference type="NCBI Taxonomy" id="408172"/>
    <lineage>
        <taxon>unclassified sequences</taxon>
        <taxon>metagenomes</taxon>
        <taxon>ecological metagenomes</taxon>
    </lineage>
</organism>
<reference evidence="1" key="1">
    <citation type="submission" date="2018-05" db="EMBL/GenBank/DDBJ databases">
        <authorList>
            <person name="Lanie J.A."/>
            <person name="Ng W.-L."/>
            <person name="Kazmierczak K.M."/>
            <person name="Andrzejewski T.M."/>
            <person name="Davidsen T.M."/>
            <person name="Wayne K.J."/>
            <person name="Tettelin H."/>
            <person name="Glass J.I."/>
            <person name="Rusch D."/>
            <person name="Podicherti R."/>
            <person name="Tsui H.-C.T."/>
            <person name="Winkler M.E."/>
        </authorList>
    </citation>
    <scope>NUCLEOTIDE SEQUENCE</scope>
</reference>
<gene>
    <name evidence="1" type="ORF">METZ01_LOCUS145849</name>
</gene>
<accession>A0A381ZUM9</accession>
<protein>
    <submittedName>
        <fullName evidence="1">Uncharacterized protein</fullName>
    </submittedName>
</protein>
<proteinExistence type="predicted"/>
<feature type="non-terminal residue" evidence="1">
    <location>
        <position position="1"/>
    </location>
</feature>
<name>A0A381ZUM9_9ZZZZ</name>
<sequence>VQRPDGCIRAPDAFLEVALLRVSSRGSGNNRTSNWQSISAAGLIYRHSAGAWR</sequence>
<dbReference type="AlphaFoldDB" id="A0A381ZUM9"/>
<evidence type="ECO:0000313" key="1">
    <source>
        <dbReference type="EMBL" id="SVA92995.1"/>
    </source>
</evidence>
<dbReference type="EMBL" id="UINC01022745">
    <property type="protein sequence ID" value="SVA92995.1"/>
    <property type="molecule type" value="Genomic_DNA"/>
</dbReference>